<dbReference type="HOGENOM" id="CLU_2729530_0_0_1"/>
<organism evidence="3 4">
    <name type="scientific">Helobdella robusta</name>
    <name type="common">Californian leech</name>
    <dbReference type="NCBI Taxonomy" id="6412"/>
    <lineage>
        <taxon>Eukaryota</taxon>
        <taxon>Metazoa</taxon>
        <taxon>Spiralia</taxon>
        <taxon>Lophotrochozoa</taxon>
        <taxon>Annelida</taxon>
        <taxon>Clitellata</taxon>
        <taxon>Hirudinea</taxon>
        <taxon>Rhynchobdellida</taxon>
        <taxon>Glossiphoniidae</taxon>
        <taxon>Helobdella</taxon>
    </lineage>
</organism>
<proteinExistence type="predicted"/>
<protein>
    <submittedName>
        <fullName evidence="2 3">Uncharacterized protein</fullName>
    </submittedName>
</protein>
<keyword evidence="4" id="KW-1185">Reference proteome</keyword>
<dbReference type="RefSeq" id="XP_009011437.1">
    <property type="nucleotide sequence ID" value="XM_009013189.1"/>
</dbReference>
<evidence type="ECO:0000313" key="2">
    <source>
        <dbReference type="EMBL" id="ESO10439.1"/>
    </source>
</evidence>
<dbReference type="KEGG" id="hro:HELRODRAFT_91793"/>
<sequence length="72" mass="8281">KDPPNHPEDLLNHPVDSSNYPEDHSNHPENPSNHPEDLSNHQCYDLCYSVWSNFSEVVLHLEAVLIPEDNHT</sequence>
<evidence type="ECO:0000313" key="3">
    <source>
        <dbReference type="EnsemblMetazoa" id="HelroP91793"/>
    </source>
</evidence>
<name>T1G892_HELRO</name>
<dbReference type="AlphaFoldDB" id="T1G892"/>
<reference evidence="3" key="3">
    <citation type="submission" date="2015-06" db="UniProtKB">
        <authorList>
            <consortium name="EnsemblMetazoa"/>
        </authorList>
    </citation>
    <scope>IDENTIFICATION</scope>
</reference>
<dbReference type="InParanoid" id="T1G892"/>
<dbReference type="EMBL" id="KB095871">
    <property type="protein sequence ID" value="ESO10439.1"/>
    <property type="molecule type" value="Genomic_DNA"/>
</dbReference>
<dbReference type="EMBL" id="AMQM01008883">
    <property type="status" value="NOT_ANNOTATED_CDS"/>
    <property type="molecule type" value="Genomic_DNA"/>
</dbReference>
<evidence type="ECO:0000256" key="1">
    <source>
        <dbReference type="SAM" id="MobiDB-lite"/>
    </source>
</evidence>
<feature type="compositionally biased region" description="Basic and acidic residues" evidence="1">
    <location>
        <begin position="1"/>
        <end position="11"/>
    </location>
</feature>
<gene>
    <name evidence="3" type="primary">20217289</name>
    <name evidence="2" type="ORF">HELRODRAFT_91793</name>
</gene>
<accession>T1G892</accession>
<dbReference type="EnsemblMetazoa" id="HelroT91793">
    <property type="protein sequence ID" value="HelroP91793"/>
    <property type="gene ID" value="HelroG91793"/>
</dbReference>
<reference evidence="4" key="1">
    <citation type="submission" date="2012-12" db="EMBL/GenBank/DDBJ databases">
        <authorList>
            <person name="Hellsten U."/>
            <person name="Grimwood J."/>
            <person name="Chapman J.A."/>
            <person name="Shapiro H."/>
            <person name="Aerts A."/>
            <person name="Otillar R.P."/>
            <person name="Terry A.Y."/>
            <person name="Boore J.L."/>
            <person name="Simakov O."/>
            <person name="Marletaz F."/>
            <person name="Cho S.-J."/>
            <person name="Edsinger-Gonzales E."/>
            <person name="Havlak P."/>
            <person name="Kuo D.-H."/>
            <person name="Larsson T."/>
            <person name="Lv J."/>
            <person name="Arendt D."/>
            <person name="Savage R."/>
            <person name="Osoegawa K."/>
            <person name="de Jong P."/>
            <person name="Lindberg D.R."/>
            <person name="Seaver E.C."/>
            <person name="Weisblat D.A."/>
            <person name="Putnam N.H."/>
            <person name="Grigoriev I.V."/>
            <person name="Rokhsar D.S."/>
        </authorList>
    </citation>
    <scope>NUCLEOTIDE SEQUENCE</scope>
</reference>
<dbReference type="Proteomes" id="UP000015101">
    <property type="component" value="Unassembled WGS sequence"/>
</dbReference>
<dbReference type="GeneID" id="20217289"/>
<reference evidence="2 4" key="2">
    <citation type="journal article" date="2013" name="Nature">
        <title>Insights into bilaterian evolution from three spiralian genomes.</title>
        <authorList>
            <person name="Simakov O."/>
            <person name="Marletaz F."/>
            <person name="Cho S.J."/>
            <person name="Edsinger-Gonzales E."/>
            <person name="Havlak P."/>
            <person name="Hellsten U."/>
            <person name="Kuo D.H."/>
            <person name="Larsson T."/>
            <person name="Lv J."/>
            <person name="Arendt D."/>
            <person name="Savage R."/>
            <person name="Osoegawa K."/>
            <person name="de Jong P."/>
            <person name="Grimwood J."/>
            <person name="Chapman J.A."/>
            <person name="Shapiro H."/>
            <person name="Aerts A."/>
            <person name="Otillar R.P."/>
            <person name="Terry A.Y."/>
            <person name="Boore J.L."/>
            <person name="Grigoriev I.V."/>
            <person name="Lindberg D.R."/>
            <person name="Seaver E.C."/>
            <person name="Weisblat D.A."/>
            <person name="Putnam N.H."/>
            <person name="Rokhsar D.S."/>
        </authorList>
    </citation>
    <scope>NUCLEOTIDE SEQUENCE</scope>
</reference>
<dbReference type="CTD" id="20217289"/>
<feature type="region of interest" description="Disordered" evidence="1">
    <location>
        <begin position="1"/>
        <end position="39"/>
    </location>
</feature>
<evidence type="ECO:0000313" key="4">
    <source>
        <dbReference type="Proteomes" id="UP000015101"/>
    </source>
</evidence>